<evidence type="ECO:0000313" key="1">
    <source>
        <dbReference type="EMBL" id="MCI39730.1"/>
    </source>
</evidence>
<comment type="caution">
    <text evidence="1">The sequence shown here is derived from an EMBL/GenBank/DDBJ whole genome shotgun (WGS) entry which is preliminary data.</text>
</comment>
<proteinExistence type="predicted"/>
<name>A0A392RVB1_9FABA</name>
<dbReference type="Proteomes" id="UP000265520">
    <property type="component" value="Unassembled WGS sequence"/>
</dbReference>
<dbReference type="EMBL" id="LXQA010271000">
    <property type="protein sequence ID" value="MCI39730.1"/>
    <property type="molecule type" value="Genomic_DNA"/>
</dbReference>
<protein>
    <submittedName>
        <fullName evidence="1">Uncharacterized protein</fullName>
    </submittedName>
</protein>
<reference evidence="1 2" key="1">
    <citation type="journal article" date="2018" name="Front. Plant Sci.">
        <title>Red Clover (Trifolium pratense) and Zigzag Clover (T. medium) - A Picture of Genomic Similarities and Differences.</title>
        <authorList>
            <person name="Dluhosova J."/>
            <person name="Istvanek J."/>
            <person name="Nedelnik J."/>
            <person name="Repkova J."/>
        </authorList>
    </citation>
    <scope>NUCLEOTIDE SEQUENCE [LARGE SCALE GENOMIC DNA]</scope>
    <source>
        <strain evidence="2">cv. 10/8</strain>
        <tissue evidence="1">Leaf</tissue>
    </source>
</reference>
<organism evidence="1 2">
    <name type="scientific">Trifolium medium</name>
    <dbReference type="NCBI Taxonomy" id="97028"/>
    <lineage>
        <taxon>Eukaryota</taxon>
        <taxon>Viridiplantae</taxon>
        <taxon>Streptophyta</taxon>
        <taxon>Embryophyta</taxon>
        <taxon>Tracheophyta</taxon>
        <taxon>Spermatophyta</taxon>
        <taxon>Magnoliopsida</taxon>
        <taxon>eudicotyledons</taxon>
        <taxon>Gunneridae</taxon>
        <taxon>Pentapetalae</taxon>
        <taxon>rosids</taxon>
        <taxon>fabids</taxon>
        <taxon>Fabales</taxon>
        <taxon>Fabaceae</taxon>
        <taxon>Papilionoideae</taxon>
        <taxon>50 kb inversion clade</taxon>
        <taxon>NPAAA clade</taxon>
        <taxon>Hologalegina</taxon>
        <taxon>IRL clade</taxon>
        <taxon>Trifolieae</taxon>
        <taxon>Trifolium</taxon>
    </lineage>
</organism>
<feature type="non-terminal residue" evidence="1">
    <location>
        <position position="1"/>
    </location>
</feature>
<evidence type="ECO:0000313" key="2">
    <source>
        <dbReference type="Proteomes" id="UP000265520"/>
    </source>
</evidence>
<keyword evidence="2" id="KW-1185">Reference proteome</keyword>
<accession>A0A392RVB1</accession>
<dbReference type="AlphaFoldDB" id="A0A392RVB1"/>
<sequence>EISPEFMHRFILPMYRCKFIFDVLEPAQSGNCIDAKLPVFIKTCHGTYAPVQALPAPTHKL</sequence>